<organism evidence="1 2">
    <name type="scientific">Methylorubrum extorquens (strain ATCC 14718 / DSM 1338 / JCM 2805 / NCIMB 9133 / AM1)</name>
    <name type="common">Methylobacterium extorquens</name>
    <dbReference type="NCBI Taxonomy" id="272630"/>
    <lineage>
        <taxon>Bacteria</taxon>
        <taxon>Pseudomonadati</taxon>
        <taxon>Pseudomonadota</taxon>
        <taxon>Alphaproteobacteria</taxon>
        <taxon>Hyphomicrobiales</taxon>
        <taxon>Methylobacteriaceae</taxon>
        <taxon>Methylorubrum</taxon>
    </lineage>
</organism>
<dbReference type="HOGENOM" id="CLU_1617091_0_0_5"/>
<dbReference type="EMBL" id="CP001511">
    <property type="protein sequence ID" value="ACS42989.1"/>
    <property type="molecule type" value="Genomic_DNA"/>
</dbReference>
<accession>C5B3F7</accession>
<dbReference type="KEGG" id="mea:Mex_2p0051"/>
<evidence type="ECO:0000313" key="1">
    <source>
        <dbReference type="EMBL" id="ACS42989.1"/>
    </source>
</evidence>
<gene>
    <name evidence="1" type="ordered locus">MexAM1_META2p0051</name>
</gene>
<keyword evidence="1" id="KW-0614">Plasmid</keyword>
<evidence type="ECO:0000313" key="2">
    <source>
        <dbReference type="Proteomes" id="UP000009081"/>
    </source>
</evidence>
<protein>
    <submittedName>
        <fullName evidence="1">Uncharacterized protein</fullName>
    </submittedName>
</protein>
<sequence length="164" mass="17367">MPRHPVDRPVPVPASPHDVAGLRATAAARAIADSEGHAGPPAPRHLEIARLAIAAADAAISPDRPPSVHVDGLEAGEAVGRRIEDLVALLPPHPSREIQVFNHERSDGSTTLFWHAGRLAAVGTVVRDVSNWSVAAVWENPEVLARPAPPDFFEGETTPPTDGR</sequence>
<proteinExistence type="predicted"/>
<dbReference type="AlphaFoldDB" id="C5B3F7"/>
<geneLocation type="plasmid" evidence="1 2">
    <name>megaplasmid</name>
</geneLocation>
<name>C5B3F7_METEA</name>
<reference evidence="1 2" key="1">
    <citation type="journal article" date="2009" name="PLoS ONE">
        <title>Methylobacterium genome sequences: a reference blueprint to investigate microbial metabolism of C1 compounds from natural and industrial sources.</title>
        <authorList>
            <person name="Vuilleumier S."/>
            <person name="Chistoserdova L."/>
            <person name="Lee M.-C."/>
            <person name="Bringel F."/>
            <person name="Lajus A."/>
            <person name="Zhou Y."/>
            <person name="Gourion B."/>
            <person name="Barbe V."/>
            <person name="Chang J."/>
            <person name="Cruveiller S."/>
            <person name="Dossat C."/>
            <person name="Gillett W."/>
            <person name="Gruffaz C."/>
            <person name="Haugen E."/>
            <person name="Hourcade E."/>
            <person name="Levy R."/>
            <person name="Mangenot S."/>
            <person name="Muller E."/>
            <person name="Nadalig T."/>
            <person name="Pagni M."/>
            <person name="Penny C."/>
            <person name="Peyraud R."/>
            <person name="Robinson D.G."/>
            <person name="Roche D."/>
            <person name="Rouy Z."/>
            <person name="Saenampechek C."/>
            <person name="Salvignol G."/>
            <person name="Vallenet D."/>
            <person name="Wu Z."/>
            <person name="Marx C.J."/>
            <person name="Vorholt J.A."/>
            <person name="Olson M.V."/>
            <person name="Kaul R."/>
            <person name="Weissenbach J."/>
            <person name="Medigue C."/>
            <person name="Lidstrom M.E."/>
        </authorList>
    </citation>
    <scope>NUCLEOTIDE SEQUENCE [LARGE SCALE GENOMIC DNA]</scope>
    <source>
        <strain evidence="2">ATCC 14718 / DSM 1338 / JCM 2805 / NCIMB 9133 / AM1</strain>
    </source>
</reference>
<keyword evidence="2" id="KW-1185">Reference proteome</keyword>
<dbReference type="Proteomes" id="UP000009081">
    <property type="component" value="Plasmid megaplasmid"/>
</dbReference>